<dbReference type="Gene3D" id="3.20.20.70">
    <property type="entry name" value="Aldolase class I"/>
    <property type="match status" value="1"/>
</dbReference>
<evidence type="ECO:0000313" key="9">
    <source>
        <dbReference type="Proteomes" id="UP000007485"/>
    </source>
</evidence>
<organism evidence="8 9">
    <name type="scientific">Vulcanisaeta moutnovskia (strain 768-28)</name>
    <dbReference type="NCBI Taxonomy" id="985053"/>
    <lineage>
        <taxon>Archaea</taxon>
        <taxon>Thermoproteota</taxon>
        <taxon>Thermoprotei</taxon>
        <taxon>Thermoproteales</taxon>
        <taxon>Thermoproteaceae</taxon>
        <taxon>Vulcanisaeta</taxon>
    </lineage>
</organism>
<keyword evidence="4" id="KW-0479">Metal-binding</keyword>
<comment type="cofactor">
    <cofactor evidence="1">
        <name>[4Fe-4S] cluster</name>
        <dbReference type="ChEBI" id="CHEBI:49883"/>
    </cofactor>
</comment>
<dbReference type="EMBL" id="CP002529">
    <property type="protein sequence ID" value="ADY02409.1"/>
    <property type="molecule type" value="Genomic_DNA"/>
</dbReference>
<dbReference type="InterPro" id="IPR007197">
    <property type="entry name" value="rSAM"/>
</dbReference>
<dbReference type="Proteomes" id="UP000007485">
    <property type="component" value="Chromosome"/>
</dbReference>
<reference evidence="8 9" key="1">
    <citation type="journal article" date="2011" name="J. Bacteriol.">
        <title>Complete genome sequence of 'Vulcanisaeta moutnovskia' strain 768-28, a novel member of the hyperthermophilic crenarchaeal genus vulcanisaeta.</title>
        <authorList>
            <person name="Gumerov V.M."/>
            <person name="Mardanov A.V."/>
            <person name="Beletsky A.V."/>
            <person name="Prokofeva M.I."/>
            <person name="Bonch-Osmolovskaya E.A."/>
            <person name="Ravin N.V."/>
            <person name="Skryabin K.G."/>
        </authorList>
    </citation>
    <scope>NUCLEOTIDE SEQUENCE [LARGE SCALE GENOMIC DNA]</scope>
    <source>
        <strain evidence="8 9">768-28</strain>
    </source>
</reference>
<dbReference type="SFLD" id="SFLDS00029">
    <property type="entry name" value="Radical_SAM"/>
    <property type="match status" value="1"/>
</dbReference>
<evidence type="ECO:0000256" key="4">
    <source>
        <dbReference type="ARBA" id="ARBA00022723"/>
    </source>
</evidence>
<evidence type="ECO:0000256" key="6">
    <source>
        <dbReference type="ARBA" id="ARBA00023014"/>
    </source>
</evidence>
<dbReference type="GO" id="GO:0046872">
    <property type="term" value="F:metal ion binding"/>
    <property type="evidence" value="ECO:0007669"/>
    <property type="project" value="UniProtKB-KW"/>
</dbReference>
<keyword evidence="9" id="KW-1185">Reference proteome</keyword>
<keyword evidence="2" id="KW-0004">4Fe-4S</keyword>
<evidence type="ECO:0000256" key="1">
    <source>
        <dbReference type="ARBA" id="ARBA00001966"/>
    </source>
</evidence>
<evidence type="ECO:0000256" key="2">
    <source>
        <dbReference type="ARBA" id="ARBA00022485"/>
    </source>
</evidence>
<dbReference type="InterPro" id="IPR006638">
    <property type="entry name" value="Elp3/MiaA/NifB-like_rSAM"/>
</dbReference>
<dbReference type="InterPro" id="IPR058240">
    <property type="entry name" value="rSAM_sf"/>
</dbReference>
<dbReference type="SUPFAM" id="SSF102114">
    <property type="entry name" value="Radical SAM enzymes"/>
    <property type="match status" value="1"/>
</dbReference>
<dbReference type="PANTHER" id="PTHR43787">
    <property type="entry name" value="FEMO COFACTOR BIOSYNTHESIS PROTEIN NIFB-RELATED"/>
    <property type="match status" value="1"/>
</dbReference>
<dbReference type="GO" id="GO:0003824">
    <property type="term" value="F:catalytic activity"/>
    <property type="evidence" value="ECO:0007669"/>
    <property type="project" value="InterPro"/>
</dbReference>
<dbReference type="SFLD" id="SFLDG01067">
    <property type="entry name" value="SPASM/twitch_domain_containing"/>
    <property type="match status" value="1"/>
</dbReference>
<dbReference type="InterPro" id="IPR013785">
    <property type="entry name" value="Aldolase_TIM"/>
</dbReference>
<sequence>MANHVFGPVPSRRLGRSLGVNVVPLKYCNFNCIYCQLGRTRHVINNLRMFYPPEDIIKELEIATRTRNYDYLTFIGDGEPTLYAGLGKLIQWARNNQDKPLAILTNGAKLIDEGIRTWLSELDVVKVSTDAGNEKTFRLINRPHREITFDRFVEGIERFREVFSGQIWTEIMLVQGVNDNEDEIERIGDALSRYRPDRVYMMVPTRPPAESWVKPPTSDVLMNLARVLSRYVNSSRIFIIDYIERGEFHIDRDDPVNSLLSILKIQPMTIDQIMDVIKRNNLDMSILDEIRNSTKEVVFNGIKYLVYSGV</sequence>
<dbReference type="PANTHER" id="PTHR43787:SF11">
    <property type="entry name" value="UPF0026 PROTEIN SLR1464"/>
    <property type="match status" value="1"/>
</dbReference>
<keyword evidence="3" id="KW-0949">S-adenosyl-L-methionine</keyword>
<proteinExistence type="predicted"/>
<dbReference type="HOGENOM" id="CLU_058377_0_0_2"/>
<dbReference type="Pfam" id="PF04055">
    <property type="entry name" value="Radical_SAM"/>
    <property type="match status" value="1"/>
</dbReference>
<dbReference type="SFLD" id="SFLDG01083">
    <property type="entry name" value="Uncharacterised_Radical_SAM_Su"/>
    <property type="match status" value="1"/>
</dbReference>
<dbReference type="RefSeq" id="WP_013605570.1">
    <property type="nucleotide sequence ID" value="NC_015151.1"/>
</dbReference>
<dbReference type="SMART" id="SM00729">
    <property type="entry name" value="Elp3"/>
    <property type="match status" value="1"/>
</dbReference>
<feature type="domain" description="Radical SAM core" evidence="7">
    <location>
        <begin position="12"/>
        <end position="241"/>
    </location>
</feature>
<keyword evidence="6" id="KW-0411">Iron-sulfur</keyword>
<evidence type="ECO:0000313" key="8">
    <source>
        <dbReference type="EMBL" id="ADY02409.1"/>
    </source>
</evidence>
<dbReference type="KEGG" id="vmo:VMUT_2213"/>
<dbReference type="GeneID" id="10289865"/>
<dbReference type="eggNOG" id="arCOG00953">
    <property type="taxonomic scope" value="Archaea"/>
</dbReference>
<gene>
    <name evidence="8" type="ordered locus">VMUT_2213</name>
</gene>
<name>F0QXJ4_VULM7</name>
<dbReference type="OrthoDB" id="17974at2157"/>
<dbReference type="GO" id="GO:0051539">
    <property type="term" value="F:4 iron, 4 sulfur cluster binding"/>
    <property type="evidence" value="ECO:0007669"/>
    <property type="project" value="UniProtKB-KW"/>
</dbReference>
<dbReference type="PROSITE" id="PS51918">
    <property type="entry name" value="RADICAL_SAM"/>
    <property type="match status" value="1"/>
</dbReference>
<evidence type="ECO:0000256" key="3">
    <source>
        <dbReference type="ARBA" id="ARBA00022691"/>
    </source>
</evidence>
<dbReference type="STRING" id="985053.VMUT_2213"/>
<keyword evidence="5" id="KW-0408">Iron</keyword>
<evidence type="ECO:0000256" key="5">
    <source>
        <dbReference type="ARBA" id="ARBA00023004"/>
    </source>
</evidence>
<protein>
    <submittedName>
        <fullName evidence="8">Fe-S oxidoreductase</fullName>
    </submittedName>
</protein>
<dbReference type="InterPro" id="IPR040084">
    <property type="entry name" value="GTPase_Obg"/>
</dbReference>
<accession>F0QXJ4</accession>
<dbReference type="AlphaFoldDB" id="F0QXJ4"/>
<dbReference type="CDD" id="cd01335">
    <property type="entry name" value="Radical_SAM"/>
    <property type="match status" value="1"/>
</dbReference>
<evidence type="ECO:0000259" key="7">
    <source>
        <dbReference type="PROSITE" id="PS51918"/>
    </source>
</evidence>